<protein>
    <submittedName>
        <fullName evidence="2">Helix-turn-helix domain-containing protein</fullName>
    </submittedName>
</protein>
<sequence length="126" mass="14990">MSYVLMEESLFKKMMSRLLLDEEILQSRFNEKDYWITAKDACEYLNVSKAMLYAYRRANMLSYCKIGEAYRYKRADVYKLKAQMDQELIESGNVLKCDMVIHTEEEAIKAFEKDLPEVHFRDDSTI</sequence>
<dbReference type="InterPro" id="IPR010093">
    <property type="entry name" value="SinI_DNA-bd"/>
</dbReference>
<dbReference type="SUPFAM" id="SSF46955">
    <property type="entry name" value="Putative DNA-binding domain"/>
    <property type="match status" value="1"/>
</dbReference>
<evidence type="ECO:0000313" key="2">
    <source>
        <dbReference type="EMBL" id="WCF98178.1"/>
    </source>
</evidence>
<proteinExistence type="predicted"/>
<reference evidence="2" key="1">
    <citation type="submission" date="2023-01" db="EMBL/GenBank/DDBJ databases">
        <title>Phages are important unrecognized players in the ecology of the oral pathogen Porphyromonas gingivalis.</title>
        <authorList>
            <person name="Matrishin C.B."/>
            <person name="Kauffman K.M."/>
        </authorList>
    </citation>
    <scope>NUCLEOTIDE SEQUENCE</scope>
    <source>
        <strain evidence="2">HG1691old</strain>
    </source>
</reference>
<dbReference type="NCBIfam" id="TIGR01764">
    <property type="entry name" value="excise"/>
    <property type="match status" value="1"/>
</dbReference>
<dbReference type="AlphaFoldDB" id="A0AAF0BDQ4"/>
<dbReference type="EMBL" id="CP116613">
    <property type="protein sequence ID" value="WCF98178.1"/>
    <property type="molecule type" value="Genomic_DNA"/>
</dbReference>
<dbReference type="GO" id="GO:0003677">
    <property type="term" value="F:DNA binding"/>
    <property type="evidence" value="ECO:0007669"/>
    <property type="project" value="InterPro"/>
</dbReference>
<name>A0AAF0BDQ4_PORGN</name>
<gene>
    <name evidence="2" type="ORF">NY149_06515</name>
</gene>
<dbReference type="RefSeq" id="WP_036874124.1">
    <property type="nucleotide sequence ID" value="NZ_CP007756.1"/>
</dbReference>
<accession>A0AAF0BDQ4</accession>
<dbReference type="InterPro" id="IPR041657">
    <property type="entry name" value="HTH_17"/>
</dbReference>
<dbReference type="InterPro" id="IPR009061">
    <property type="entry name" value="DNA-bd_dom_put_sf"/>
</dbReference>
<feature type="domain" description="Helix-turn-helix" evidence="1">
    <location>
        <begin position="35"/>
        <end position="77"/>
    </location>
</feature>
<organism evidence="2 3">
    <name type="scientific">Porphyromonas gingivalis</name>
    <name type="common">Bacteroides gingivalis</name>
    <dbReference type="NCBI Taxonomy" id="837"/>
    <lineage>
        <taxon>Bacteria</taxon>
        <taxon>Pseudomonadati</taxon>
        <taxon>Bacteroidota</taxon>
        <taxon>Bacteroidia</taxon>
        <taxon>Bacteroidales</taxon>
        <taxon>Porphyromonadaceae</taxon>
        <taxon>Porphyromonas</taxon>
    </lineage>
</organism>
<evidence type="ECO:0000259" key="1">
    <source>
        <dbReference type="Pfam" id="PF12728"/>
    </source>
</evidence>
<dbReference type="Proteomes" id="UP001179540">
    <property type="component" value="Chromosome"/>
</dbReference>
<evidence type="ECO:0000313" key="3">
    <source>
        <dbReference type="Proteomes" id="UP001179540"/>
    </source>
</evidence>
<dbReference type="Pfam" id="PF12728">
    <property type="entry name" value="HTH_17"/>
    <property type="match status" value="1"/>
</dbReference>